<comment type="caution">
    <text evidence="11">The sequence shown here is derived from an EMBL/GenBank/DDBJ whole genome shotgun (WGS) entry which is preliminary data.</text>
</comment>
<sequence>METVTELARFGDECLKEKNYDMAISAYSSSLNKGGHPHQSDVLKKRSNCYFQVCSYECAYDDIIEVQKTSPRWIAGYRYAANCLSNLGDVEGVCELYKKGLESNSGNVDLRNSLADAKLKTVGETSEAASNNPLSTYKFDYYPGDDLRLKEEKEKRDVIESEKSQSEVRQSQDRSASELVKDSWKHRQNGDLLKSSESLFSAVLKKPEVACLRQVLGDMYFRQDKYEEAFRCLNAIPSNGRSFDAWRVGGKVLQELELPVSAEMWLRQAAKVGGKRAEHASMLFQDIRSRRLYKNLTTDKNVEVRFTAKGRALFAKEDIAKDKLIFDDRPILLAQTNDSSDIRACSTCAKTLQTAEEYFGRESFDKNPALKKITETHWPKYDVISCLHCDQEFYCSNLCRESAWEQHHQILCTSVNESVKKLYDVCEQYKKLMESNQRVLEGVWNAAFSPMLLARLWATIVCEAKRQAKTRGASVPEDRDWIRAKLPFRRYIAFGPCSYAQMVPEMVKIMRAIFKDAGTGIAIDISEKEFDGRYFQLACNVQAFSDPTPPFITFKRNAKSAGLDAAQFMNPEEKFATFGGLFGLHSSMNHSCVNNAEIHDGSASNKPGVHVIANRPIKRGEEINITYIDTRMSRQNRRAWLIRSYNFWCLCPRCRFEGDDSGFCTNCNKQAVEAKPFLGCGKCHSAWYCSAQCQKSAWKRGHKAICRKYPIVPCTNILFTRV</sequence>
<evidence type="ECO:0000256" key="6">
    <source>
        <dbReference type="ARBA" id="ARBA00022833"/>
    </source>
</evidence>
<keyword evidence="4" id="KW-0479">Metal-binding</keyword>
<evidence type="ECO:0000256" key="4">
    <source>
        <dbReference type="ARBA" id="ARBA00022723"/>
    </source>
</evidence>
<evidence type="ECO:0000259" key="9">
    <source>
        <dbReference type="PROSITE" id="PS50280"/>
    </source>
</evidence>
<dbReference type="Proteomes" id="UP000242188">
    <property type="component" value="Unassembled WGS sequence"/>
</dbReference>
<protein>
    <submittedName>
        <fullName evidence="11">SET and MYND domain-containing protein 5</fullName>
    </submittedName>
</protein>
<dbReference type="PROSITE" id="PS01360">
    <property type="entry name" value="ZF_MYND_1"/>
    <property type="match status" value="1"/>
</dbReference>
<keyword evidence="5 7" id="KW-0863">Zinc-finger</keyword>
<feature type="domain" description="MYND-type" evidence="10">
    <location>
        <begin position="345"/>
        <end position="412"/>
    </location>
</feature>
<dbReference type="InterPro" id="IPR046341">
    <property type="entry name" value="SET_dom_sf"/>
</dbReference>
<evidence type="ECO:0000256" key="7">
    <source>
        <dbReference type="PROSITE-ProRule" id="PRU00134"/>
    </source>
</evidence>
<dbReference type="Gene3D" id="6.10.140.2220">
    <property type="match status" value="1"/>
</dbReference>
<evidence type="ECO:0000259" key="10">
    <source>
        <dbReference type="PROSITE" id="PS50865"/>
    </source>
</evidence>
<evidence type="ECO:0000313" key="12">
    <source>
        <dbReference type="Proteomes" id="UP000242188"/>
    </source>
</evidence>
<dbReference type="AlphaFoldDB" id="A0A210Q1B4"/>
<feature type="domain" description="MYND-type" evidence="10">
    <location>
        <begin position="664"/>
        <end position="706"/>
    </location>
</feature>
<dbReference type="PROSITE" id="PS50280">
    <property type="entry name" value="SET"/>
    <property type="match status" value="1"/>
</dbReference>
<dbReference type="InterPro" id="IPR011990">
    <property type="entry name" value="TPR-like_helical_dom_sf"/>
</dbReference>
<dbReference type="GO" id="GO:0042799">
    <property type="term" value="F:histone H4K20 methyltransferase activity"/>
    <property type="evidence" value="ECO:0007669"/>
    <property type="project" value="TreeGrafter"/>
</dbReference>
<dbReference type="CDD" id="cd20071">
    <property type="entry name" value="SET_SMYD"/>
    <property type="match status" value="1"/>
</dbReference>
<dbReference type="InterPro" id="IPR001214">
    <property type="entry name" value="SET_dom"/>
</dbReference>
<dbReference type="Gene3D" id="1.25.40.10">
    <property type="entry name" value="Tetratricopeptide repeat domain"/>
    <property type="match status" value="2"/>
</dbReference>
<dbReference type="GO" id="GO:0032259">
    <property type="term" value="P:methylation"/>
    <property type="evidence" value="ECO:0007669"/>
    <property type="project" value="UniProtKB-KW"/>
</dbReference>
<dbReference type="PROSITE" id="PS50865">
    <property type="entry name" value="ZF_MYND_2"/>
    <property type="match status" value="2"/>
</dbReference>
<keyword evidence="3" id="KW-0949">S-adenosyl-L-methionine</keyword>
<dbReference type="SUPFAM" id="SSF144232">
    <property type="entry name" value="HIT/MYND zinc finger-like"/>
    <property type="match status" value="2"/>
</dbReference>
<dbReference type="EMBL" id="NEDP02005269">
    <property type="protein sequence ID" value="OWF42459.1"/>
    <property type="molecule type" value="Genomic_DNA"/>
</dbReference>
<keyword evidence="2" id="KW-0808">Transferase</keyword>
<dbReference type="PANTHER" id="PTHR46402:SF2">
    <property type="entry name" value="HISTONE-LYSINE N-TRIMETHYLTRANSFERASE SMYD5"/>
    <property type="match status" value="1"/>
</dbReference>
<dbReference type="STRING" id="6573.A0A210Q1B4"/>
<evidence type="ECO:0000256" key="8">
    <source>
        <dbReference type="SAM" id="MobiDB-lite"/>
    </source>
</evidence>
<keyword evidence="1" id="KW-0489">Methyltransferase</keyword>
<name>A0A210Q1B4_MIZYE</name>
<proteinExistence type="predicted"/>
<dbReference type="SUPFAM" id="SSF82199">
    <property type="entry name" value="SET domain"/>
    <property type="match status" value="1"/>
</dbReference>
<keyword evidence="6" id="KW-0862">Zinc</keyword>
<evidence type="ECO:0000256" key="3">
    <source>
        <dbReference type="ARBA" id="ARBA00022691"/>
    </source>
</evidence>
<feature type="region of interest" description="Disordered" evidence="8">
    <location>
        <begin position="153"/>
        <end position="182"/>
    </location>
</feature>
<dbReference type="Pfam" id="PF01753">
    <property type="entry name" value="zf-MYND"/>
    <property type="match status" value="1"/>
</dbReference>
<keyword evidence="12" id="KW-1185">Reference proteome</keyword>
<organism evidence="11 12">
    <name type="scientific">Mizuhopecten yessoensis</name>
    <name type="common">Japanese scallop</name>
    <name type="synonym">Patinopecten yessoensis</name>
    <dbReference type="NCBI Taxonomy" id="6573"/>
    <lineage>
        <taxon>Eukaryota</taxon>
        <taxon>Metazoa</taxon>
        <taxon>Spiralia</taxon>
        <taxon>Lophotrochozoa</taxon>
        <taxon>Mollusca</taxon>
        <taxon>Bivalvia</taxon>
        <taxon>Autobranchia</taxon>
        <taxon>Pteriomorphia</taxon>
        <taxon>Pectinida</taxon>
        <taxon>Pectinoidea</taxon>
        <taxon>Pectinidae</taxon>
        <taxon>Mizuhopecten</taxon>
    </lineage>
</organism>
<dbReference type="Gene3D" id="2.170.270.10">
    <property type="entry name" value="SET domain"/>
    <property type="match status" value="1"/>
</dbReference>
<reference evidence="11 12" key="1">
    <citation type="journal article" date="2017" name="Nat. Ecol. Evol.">
        <title>Scallop genome provides insights into evolution of bilaterian karyotype and development.</title>
        <authorList>
            <person name="Wang S."/>
            <person name="Zhang J."/>
            <person name="Jiao W."/>
            <person name="Li J."/>
            <person name="Xun X."/>
            <person name="Sun Y."/>
            <person name="Guo X."/>
            <person name="Huan P."/>
            <person name="Dong B."/>
            <person name="Zhang L."/>
            <person name="Hu X."/>
            <person name="Sun X."/>
            <person name="Wang J."/>
            <person name="Zhao C."/>
            <person name="Wang Y."/>
            <person name="Wang D."/>
            <person name="Huang X."/>
            <person name="Wang R."/>
            <person name="Lv J."/>
            <person name="Li Y."/>
            <person name="Zhang Z."/>
            <person name="Liu B."/>
            <person name="Lu W."/>
            <person name="Hui Y."/>
            <person name="Liang J."/>
            <person name="Zhou Z."/>
            <person name="Hou R."/>
            <person name="Li X."/>
            <person name="Liu Y."/>
            <person name="Li H."/>
            <person name="Ning X."/>
            <person name="Lin Y."/>
            <person name="Zhao L."/>
            <person name="Xing Q."/>
            <person name="Dou J."/>
            <person name="Li Y."/>
            <person name="Mao J."/>
            <person name="Guo H."/>
            <person name="Dou H."/>
            <person name="Li T."/>
            <person name="Mu C."/>
            <person name="Jiang W."/>
            <person name="Fu Q."/>
            <person name="Fu X."/>
            <person name="Miao Y."/>
            <person name="Liu J."/>
            <person name="Yu Q."/>
            <person name="Li R."/>
            <person name="Liao H."/>
            <person name="Li X."/>
            <person name="Kong Y."/>
            <person name="Jiang Z."/>
            <person name="Chourrout D."/>
            <person name="Li R."/>
            <person name="Bao Z."/>
        </authorList>
    </citation>
    <scope>NUCLEOTIDE SEQUENCE [LARGE SCALE GENOMIC DNA]</scope>
    <source>
        <strain evidence="11 12">PY_sf001</strain>
    </source>
</reference>
<dbReference type="Pfam" id="PF00856">
    <property type="entry name" value="SET"/>
    <property type="match status" value="1"/>
</dbReference>
<accession>A0A210Q1B4</accession>
<gene>
    <name evidence="11" type="ORF">KP79_PYT24635</name>
</gene>
<evidence type="ECO:0000313" key="11">
    <source>
        <dbReference type="EMBL" id="OWF42459.1"/>
    </source>
</evidence>
<dbReference type="GO" id="GO:0008270">
    <property type="term" value="F:zinc ion binding"/>
    <property type="evidence" value="ECO:0007669"/>
    <property type="project" value="UniProtKB-KW"/>
</dbReference>
<evidence type="ECO:0000256" key="1">
    <source>
        <dbReference type="ARBA" id="ARBA00022603"/>
    </source>
</evidence>
<evidence type="ECO:0000256" key="2">
    <source>
        <dbReference type="ARBA" id="ARBA00022679"/>
    </source>
</evidence>
<dbReference type="SMART" id="SM00317">
    <property type="entry name" value="SET"/>
    <property type="match status" value="1"/>
</dbReference>
<dbReference type="PANTHER" id="PTHR46402">
    <property type="entry name" value="SET AND MYND DOMAIN-CONTAINING PROTEIN 5"/>
    <property type="match status" value="1"/>
</dbReference>
<dbReference type="InterPro" id="IPR002893">
    <property type="entry name" value="Znf_MYND"/>
</dbReference>
<evidence type="ECO:0000256" key="5">
    <source>
        <dbReference type="ARBA" id="ARBA00022771"/>
    </source>
</evidence>
<feature type="domain" description="SET" evidence="9">
    <location>
        <begin position="300"/>
        <end position="628"/>
    </location>
</feature>
<dbReference type="SUPFAM" id="SSF48452">
    <property type="entry name" value="TPR-like"/>
    <property type="match status" value="2"/>
</dbReference>
<dbReference type="GO" id="GO:0045814">
    <property type="term" value="P:negative regulation of gene expression, epigenetic"/>
    <property type="evidence" value="ECO:0007669"/>
    <property type="project" value="TreeGrafter"/>
</dbReference>
<dbReference type="OrthoDB" id="5945798at2759"/>